<dbReference type="KEGG" id="cge:100764815"/>
<feature type="compositionally biased region" description="Basic and acidic residues" evidence="10">
    <location>
        <begin position="347"/>
        <end position="367"/>
    </location>
</feature>
<feature type="domain" description="Ig-like" evidence="13">
    <location>
        <begin position="45"/>
        <end position="140"/>
    </location>
</feature>
<keyword evidence="8" id="KW-0393">Immunoglobulin domain</keyword>
<dbReference type="FunFam" id="2.60.40.10:FF:000208">
    <property type="entry name" value="Butyrophilin subfamily 1 member A1"/>
    <property type="match status" value="1"/>
</dbReference>
<dbReference type="InterPro" id="IPR003877">
    <property type="entry name" value="SPRY_dom"/>
</dbReference>
<dbReference type="GO" id="GO:0050852">
    <property type="term" value="P:T cell receptor signaling pathway"/>
    <property type="evidence" value="ECO:0007669"/>
    <property type="project" value="TreeGrafter"/>
</dbReference>
<feature type="domain" description="Ig-like" evidence="13">
    <location>
        <begin position="150"/>
        <end position="233"/>
    </location>
</feature>
<evidence type="ECO:0000256" key="5">
    <source>
        <dbReference type="ARBA" id="ARBA00022989"/>
    </source>
</evidence>
<evidence type="ECO:0000259" key="12">
    <source>
        <dbReference type="PROSITE" id="PS50188"/>
    </source>
</evidence>
<comment type="subcellular location">
    <subcellularLocation>
        <location evidence="1">Membrane</location>
        <topology evidence="1">Single-pass type I membrane protein</topology>
    </subcellularLocation>
</comment>
<dbReference type="SMART" id="SM00449">
    <property type="entry name" value="SPRY"/>
    <property type="match status" value="1"/>
</dbReference>
<dbReference type="PANTHER" id="PTHR24100">
    <property type="entry name" value="BUTYROPHILIN"/>
    <property type="match status" value="1"/>
</dbReference>
<reference evidence="15" key="3">
    <citation type="submission" date="2025-08" db="UniProtKB">
        <authorList>
            <consortium name="RefSeq"/>
        </authorList>
    </citation>
    <scope>IDENTIFICATION</scope>
    <source>
        <strain evidence="15">17A/GY</strain>
        <tissue evidence="15">Liver</tissue>
    </source>
</reference>
<feature type="signal peptide" evidence="11">
    <location>
        <begin position="1"/>
        <end position="26"/>
    </location>
</feature>
<organism evidence="14 15">
    <name type="scientific">Cricetulus griseus</name>
    <name type="common">Chinese hamster</name>
    <name type="synonym">Cricetulus barabensis griseus</name>
    <dbReference type="NCBI Taxonomy" id="10029"/>
    <lineage>
        <taxon>Eukaryota</taxon>
        <taxon>Metazoa</taxon>
        <taxon>Chordata</taxon>
        <taxon>Craniata</taxon>
        <taxon>Vertebrata</taxon>
        <taxon>Euteleostomi</taxon>
        <taxon>Mammalia</taxon>
        <taxon>Eutheria</taxon>
        <taxon>Euarchontoglires</taxon>
        <taxon>Glires</taxon>
        <taxon>Rodentia</taxon>
        <taxon>Myomorpha</taxon>
        <taxon>Muroidea</taxon>
        <taxon>Cricetidae</taxon>
        <taxon>Cricetinae</taxon>
        <taxon>Cricetulus</taxon>
    </lineage>
</organism>
<evidence type="ECO:0000313" key="15">
    <source>
        <dbReference type="RefSeq" id="XP_035307321.1"/>
    </source>
</evidence>
<dbReference type="GeneID" id="100764815"/>
<keyword evidence="4 11" id="KW-0732">Signal</keyword>
<dbReference type="InterPro" id="IPR003006">
    <property type="entry name" value="Ig/MHC_CS"/>
</dbReference>
<feature type="region of interest" description="Disordered" evidence="10">
    <location>
        <begin position="347"/>
        <end position="376"/>
    </location>
</feature>
<dbReference type="Pfam" id="PF00622">
    <property type="entry name" value="SPRY"/>
    <property type="match status" value="1"/>
</dbReference>
<dbReference type="SUPFAM" id="SSF48726">
    <property type="entry name" value="Immunoglobulin"/>
    <property type="match status" value="2"/>
</dbReference>
<evidence type="ECO:0000256" key="8">
    <source>
        <dbReference type="ARBA" id="ARBA00023319"/>
    </source>
</evidence>
<dbReference type="Gene3D" id="2.60.40.10">
    <property type="entry name" value="Immunoglobulins"/>
    <property type="match status" value="2"/>
</dbReference>
<evidence type="ECO:0000256" key="3">
    <source>
        <dbReference type="ARBA" id="ARBA00022692"/>
    </source>
</evidence>
<dbReference type="Pfam" id="PF07686">
    <property type="entry name" value="V-set"/>
    <property type="match status" value="1"/>
</dbReference>
<dbReference type="InterPro" id="IPR003879">
    <property type="entry name" value="Butyrophylin_SPRY"/>
</dbReference>
<keyword evidence="7" id="KW-1015">Disulfide bond</keyword>
<feature type="domain" description="B30.2/SPRY" evidence="12">
    <location>
        <begin position="322"/>
        <end position="513"/>
    </location>
</feature>
<name>A0A9J7H903_CRIGR</name>
<evidence type="ECO:0000256" key="4">
    <source>
        <dbReference type="ARBA" id="ARBA00022729"/>
    </source>
</evidence>
<evidence type="ECO:0000259" key="13">
    <source>
        <dbReference type="PROSITE" id="PS50835"/>
    </source>
</evidence>
<dbReference type="InterPro" id="IPR036179">
    <property type="entry name" value="Ig-like_dom_sf"/>
</dbReference>
<dbReference type="PANTHER" id="PTHR24100:SF134">
    <property type="entry name" value="BUTYROPHILIN-LIKE PROTEIN 1"/>
    <property type="match status" value="1"/>
</dbReference>
<dbReference type="CDD" id="cd05713">
    <property type="entry name" value="IgV_MOG_like"/>
    <property type="match status" value="1"/>
</dbReference>
<reference evidence="14" key="2">
    <citation type="journal article" date="2020" name="Biotechnol. Bioeng.">
        <title>Chromosome-scale scaffolds for the Chinese hamster reference genome assembly to facilitate the study of the CHO epigenome.</title>
        <authorList>
            <person name="Hilliard W."/>
            <person name="MacDonald M."/>
            <person name="Lee K.H."/>
        </authorList>
    </citation>
    <scope>NUCLEOTIDE SEQUENCE [LARGE SCALE GENOMIC DNA]</scope>
    <source>
        <strain evidence="14">17A/GY</strain>
    </source>
</reference>
<dbReference type="InterPro" id="IPR050504">
    <property type="entry name" value="IgSF_BTN/MOG"/>
</dbReference>
<dbReference type="PROSITE" id="PS50188">
    <property type="entry name" value="B302_SPRY"/>
    <property type="match status" value="1"/>
</dbReference>
<evidence type="ECO:0000256" key="10">
    <source>
        <dbReference type="SAM" id="MobiDB-lite"/>
    </source>
</evidence>
<dbReference type="SMART" id="SM00409">
    <property type="entry name" value="IG"/>
    <property type="match status" value="1"/>
</dbReference>
<dbReference type="FunFam" id="2.60.120.920:FF:000086">
    <property type="entry name" value="Butyrophilin-like protein 1"/>
    <property type="match status" value="1"/>
</dbReference>
<evidence type="ECO:0000313" key="14">
    <source>
        <dbReference type="Proteomes" id="UP001108280"/>
    </source>
</evidence>
<accession>A0A9J7H903</accession>
<keyword evidence="3" id="KW-0812">Transmembrane</keyword>
<reference evidence="14" key="1">
    <citation type="journal article" date="2018" name="Biotechnol. Bioeng.">
        <title>A reference genome of the Chinese hamster based on a hybrid assembly strategy.</title>
        <authorList>
            <person name="Rupp O."/>
            <person name="MacDonald M.L."/>
            <person name="Li S."/>
            <person name="Dhiman H."/>
            <person name="Polson S."/>
            <person name="Griep S."/>
            <person name="Heffner K."/>
            <person name="Hernandez I."/>
            <person name="Brinkrolf K."/>
            <person name="Jadhav V."/>
            <person name="Samoudi M."/>
            <person name="Hao H."/>
            <person name="Kingham B."/>
            <person name="Goesmann A."/>
            <person name="Betenbaugh M.J."/>
            <person name="Lewis N.E."/>
            <person name="Borth N."/>
            <person name="Lee K.H."/>
        </authorList>
    </citation>
    <scope>NUCLEOTIDE SEQUENCE [LARGE SCALE GENOMIC DNA]</scope>
    <source>
        <strain evidence="14">17A/GY</strain>
    </source>
</reference>
<dbReference type="Gene3D" id="2.60.120.920">
    <property type="match status" value="1"/>
</dbReference>
<dbReference type="InterPro" id="IPR007110">
    <property type="entry name" value="Ig-like_dom"/>
</dbReference>
<keyword evidence="14" id="KW-1185">Reference proteome</keyword>
<dbReference type="AlphaFoldDB" id="A0A9J7H903"/>
<evidence type="ECO:0000256" key="2">
    <source>
        <dbReference type="ARBA" id="ARBA00007591"/>
    </source>
</evidence>
<keyword evidence="9" id="KW-0175">Coiled coil</keyword>
<evidence type="ECO:0000256" key="11">
    <source>
        <dbReference type="SAM" id="SignalP"/>
    </source>
</evidence>
<evidence type="ECO:0000256" key="7">
    <source>
        <dbReference type="ARBA" id="ARBA00023157"/>
    </source>
</evidence>
<feature type="chain" id="PRO_5039926910" evidence="11">
    <location>
        <begin position="27"/>
        <end position="513"/>
    </location>
</feature>
<evidence type="ECO:0000256" key="6">
    <source>
        <dbReference type="ARBA" id="ARBA00023136"/>
    </source>
</evidence>
<dbReference type="FunFam" id="2.60.40.10:FF:000088">
    <property type="entry name" value="Butyrophilin subfamily 1 member A1"/>
    <property type="match status" value="1"/>
</dbReference>
<dbReference type="Pfam" id="PF22705">
    <property type="entry name" value="C2-set_3"/>
    <property type="match status" value="1"/>
</dbReference>
<protein>
    <submittedName>
        <fullName evidence="15">Butyrophilin-like protein 1 isoform X2</fullName>
    </submittedName>
</protein>
<dbReference type="OrthoDB" id="9049620at2759"/>
<dbReference type="RefSeq" id="XP_035307321.1">
    <property type="nucleotide sequence ID" value="XM_035451430.1"/>
</dbReference>
<feature type="coiled-coil region" evidence="9">
    <location>
        <begin position="277"/>
        <end position="311"/>
    </location>
</feature>
<dbReference type="InterPro" id="IPR003599">
    <property type="entry name" value="Ig_sub"/>
</dbReference>
<dbReference type="InterPro" id="IPR013783">
    <property type="entry name" value="Ig-like_fold"/>
</dbReference>
<dbReference type="PRINTS" id="PR01407">
    <property type="entry name" value="BUTYPHLNCDUF"/>
</dbReference>
<dbReference type="GO" id="GO:0009897">
    <property type="term" value="C:external side of plasma membrane"/>
    <property type="evidence" value="ECO:0007669"/>
    <property type="project" value="TreeGrafter"/>
</dbReference>
<dbReference type="PROSITE" id="PS00290">
    <property type="entry name" value="IG_MHC"/>
    <property type="match status" value="1"/>
</dbReference>
<dbReference type="GO" id="GO:0001817">
    <property type="term" value="P:regulation of cytokine production"/>
    <property type="evidence" value="ECO:0007669"/>
    <property type="project" value="TreeGrafter"/>
</dbReference>
<proteinExistence type="inferred from homology"/>
<dbReference type="GO" id="GO:0005102">
    <property type="term" value="F:signaling receptor binding"/>
    <property type="evidence" value="ECO:0007669"/>
    <property type="project" value="TreeGrafter"/>
</dbReference>
<dbReference type="SMART" id="SM00406">
    <property type="entry name" value="IGv"/>
    <property type="match status" value="1"/>
</dbReference>
<keyword evidence="5" id="KW-1133">Transmembrane helix</keyword>
<comment type="similarity">
    <text evidence="2">Belongs to the immunoglobulin superfamily. BTN/MOG family.</text>
</comment>
<sequence>MKGSPTFPPDGCLLSLLLLVSTIVSGEVSSFSVRGQTEPITVLLGAEATLPCQLSPAQSASPMHIRWYRARLTPAVLVFHDGQEQGDVQMPEYRGRTRLVRDAIATGDVTLQIQQVQASDDGLYHCQVTHGFTSQEAVIELRVKGLGSAPLVRMTGPENNGIQVSCSSSGWFPKPRVQWRNNAGDTLLSSSESQTQDGAGLFHVETSLLVTDRAVGNVTCSIQNPLHDQEEVKAIFLPEPFFPRTSPWKVALACLLPILLVLFGGTSLAGWKEHQAKRREVEKKSAEQQEMSQKKEEMKIALKKRDDLQAELDQRKALYREDWKKALLYPDWRKELFQLAPVRIKHEVTHQDKPGPETEESSREETAHPSLSSPQEDHNIITLYQEGFMLGRYYWEVDVGDTEEWTLGVYELSTQDVPSRESLRKFRVLEKKGDEYRALAFCSQAVSLEEPLLLETRPLKIAIFLDQEDNDLSFYNMTDETHIFSFAQARFLGSLYPYFTRHPVGLSPSHSPK</sequence>
<gene>
    <name evidence="15" type="primary">LOC100764815</name>
</gene>
<dbReference type="InterPro" id="IPR013320">
    <property type="entry name" value="ConA-like_dom_sf"/>
</dbReference>
<dbReference type="PROSITE" id="PS50835">
    <property type="entry name" value="IG_LIKE"/>
    <property type="match status" value="2"/>
</dbReference>
<evidence type="ECO:0000256" key="1">
    <source>
        <dbReference type="ARBA" id="ARBA00004479"/>
    </source>
</evidence>
<dbReference type="SUPFAM" id="SSF49899">
    <property type="entry name" value="Concanavalin A-like lectins/glucanases"/>
    <property type="match status" value="1"/>
</dbReference>
<dbReference type="InterPro" id="IPR043136">
    <property type="entry name" value="B30.2/SPRY_sf"/>
</dbReference>
<dbReference type="InterPro" id="IPR001870">
    <property type="entry name" value="B30.2/SPRY"/>
</dbReference>
<evidence type="ECO:0000256" key="9">
    <source>
        <dbReference type="SAM" id="Coils"/>
    </source>
</evidence>
<dbReference type="InterPro" id="IPR013106">
    <property type="entry name" value="Ig_V-set"/>
</dbReference>
<dbReference type="InterPro" id="IPR053896">
    <property type="entry name" value="BTN3A2-like_Ig-C"/>
</dbReference>
<dbReference type="Proteomes" id="UP001108280">
    <property type="component" value="Chromosome 1"/>
</dbReference>
<keyword evidence="6" id="KW-0472">Membrane</keyword>